<accession>A0A402CVV0</accession>
<sequence>MHEWGADFPSYDPKGDEDARPFLWVANTGGGWYQAVGAVNFRKRNWSHVSPWGLEWIWLHPFARGRGYLKAAWPYFEQEFGDFIPEPPYSPAMRHFLLKNWRGELGDMFRKNNGVEERASKL</sequence>
<evidence type="ECO:0000313" key="2">
    <source>
        <dbReference type="Proteomes" id="UP000287394"/>
    </source>
</evidence>
<dbReference type="EMBL" id="AP025739">
    <property type="protein sequence ID" value="BDI30536.1"/>
    <property type="molecule type" value="Genomic_DNA"/>
</dbReference>
<proteinExistence type="predicted"/>
<name>A0A402CVV0_9BACT</name>
<gene>
    <name evidence="1" type="ORF">CCAX7_25870</name>
</gene>
<dbReference type="Proteomes" id="UP000287394">
    <property type="component" value="Chromosome"/>
</dbReference>
<evidence type="ECO:0000313" key="1">
    <source>
        <dbReference type="EMBL" id="BDI30536.1"/>
    </source>
</evidence>
<organism evidence="1 2">
    <name type="scientific">Capsulimonas corticalis</name>
    <dbReference type="NCBI Taxonomy" id="2219043"/>
    <lineage>
        <taxon>Bacteria</taxon>
        <taxon>Bacillati</taxon>
        <taxon>Armatimonadota</taxon>
        <taxon>Armatimonadia</taxon>
        <taxon>Capsulimonadales</taxon>
        <taxon>Capsulimonadaceae</taxon>
        <taxon>Capsulimonas</taxon>
    </lineage>
</organism>
<dbReference type="AlphaFoldDB" id="A0A402CVV0"/>
<reference evidence="1 2" key="1">
    <citation type="journal article" date="2019" name="Int. J. Syst. Evol. Microbiol.">
        <title>Capsulimonas corticalis gen. nov., sp. nov., an aerobic capsulated bacterium, of a novel bacterial order, Capsulimonadales ord. nov., of the class Armatimonadia of the phylum Armatimonadetes.</title>
        <authorList>
            <person name="Li J."/>
            <person name="Kudo C."/>
            <person name="Tonouchi A."/>
        </authorList>
    </citation>
    <scope>NUCLEOTIDE SEQUENCE [LARGE SCALE GENOMIC DNA]</scope>
    <source>
        <strain evidence="1 2">AX-7</strain>
    </source>
</reference>
<protein>
    <submittedName>
        <fullName evidence="1">Uncharacterized protein</fullName>
    </submittedName>
</protein>
<dbReference type="KEGG" id="ccot:CCAX7_25870"/>
<keyword evidence="2" id="KW-1185">Reference proteome</keyword>